<dbReference type="InterPro" id="IPR002197">
    <property type="entry name" value="HTH_Fis"/>
</dbReference>
<dbReference type="GO" id="GO:0005524">
    <property type="term" value="F:ATP binding"/>
    <property type="evidence" value="ECO:0007669"/>
    <property type="project" value="UniProtKB-KW"/>
</dbReference>
<evidence type="ECO:0000313" key="4">
    <source>
        <dbReference type="EMBL" id="HGK28347.1"/>
    </source>
</evidence>
<dbReference type="GO" id="GO:0006355">
    <property type="term" value="P:regulation of DNA-templated transcription"/>
    <property type="evidence" value="ECO:0007669"/>
    <property type="project" value="InterPro"/>
</dbReference>
<dbReference type="Pfam" id="PF00158">
    <property type="entry name" value="Sigma54_activat"/>
    <property type="match status" value="1"/>
</dbReference>
<dbReference type="Gene3D" id="3.40.50.300">
    <property type="entry name" value="P-loop containing nucleotide triphosphate hydrolases"/>
    <property type="match status" value="1"/>
</dbReference>
<evidence type="ECO:0000256" key="1">
    <source>
        <dbReference type="ARBA" id="ARBA00022741"/>
    </source>
</evidence>
<comment type="caution">
    <text evidence="4">The sequence shown here is derived from an EMBL/GenBank/DDBJ whole genome shotgun (WGS) entry which is preliminary data.</text>
</comment>
<dbReference type="GO" id="GO:0043565">
    <property type="term" value="F:sequence-specific DNA binding"/>
    <property type="evidence" value="ECO:0007669"/>
    <property type="project" value="InterPro"/>
</dbReference>
<protein>
    <submittedName>
        <fullName evidence="4">Sigma-54-dependent Fis family transcriptional regulator</fullName>
    </submittedName>
</protein>
<dbReference type="Pfam" id="PF02954">
    <property type="entry name" value="HTH_8"/>
    <property type="match status" value="1"/>
</dbReference>
<keyword evidence="1" id="KW-0547">Nucleotide-binding</keyword>
<dbReference type="InterPro" id="IPR002078">
    <property type="entry name" value="Sigma_54_int"/>
</dbReference>
<dbReference type="PANTHER" id="PTHR32071">
    <property type="entry name" value="TRANSCRIPTIONAL REGULATORY PROTEIN"/>
    <property type="match status" value="1"/>
</dbReference>
<gene>
    <name evidence="4" type="ORF">ENS41_05270</name>
</gene>
<name>A0A7C4CCE6_UNCW3</name>
<dbReference type="InterPro" id="IPR009057">
    <property type="entry name" value="Homeodomain-like_sf"/>
</dbReference>
<dbReference type="EMBL" id="DSUT01000108">
    <property type="protein sequence ID" value="HGK28347.1"/>
    <property type="molecule type" value="Genomic_DNA"/>
</dbReference>
<feature type="domain" description="Sigma-54 factor interaction" evidence="3">
    <location>
        <begin position="190"/>
        <end position="440"/>
    </location>
</feature>
<dbReference type="SUPFAM" id="SSF52540">
    <property type="entry name" value="P-loop containing nucleoside triphosphate hydrolases"/>
    <property type="match status" value="1"/>
</dbReference>
<reference evidence="4" key="1">
    <citation type="journal article" date="2020" name="mSystems">
        <title>Genome- and Community-Level Interaction Insights into Carbon Utilization and Element Cycling Functions of Hydrothermarchaeota in Hydrothermal Sediment.</title>
        <authorList>
            <person name="Zhou Z."/>
            <person name="Liu Y."/>
            <person name="Xu W."/>
            <person name="Pan J."/>
            <person name="Luo Z.H."/>
            <person name="Li M."/>
        </authorList>
    </citation>
    <scope>NUCLEOTIDE SEQUENCE [LARGE SCALE GENOMIC DNA]</scope>
    <source>
        <strain evidence="4">SpSt-488</strain>
    </source>
</reference>
<dbReference type="SUPFAM" id="SSF46689">
    <property type="entry name" value="Homeodomain-like"/>
    <property type="match status" value="1"/>
</dbReference>
<sequence>MANRREALPVVLVCDDQPSRFAELTRLAASHDDGRCLREFEFVHTSCFAELRDWYSSHRGRFLALVVLPVAFTATRDESRLATFPPGLTPAIGNRSLAEIQGFVIYNLLRNTGLDRVTPVLFSSCTEGLANARDFTEFAVCPGQAGCSFVPAPEPGGDLTHVLLEAISRQALRRLDDNDRRYWREEHRMVAGRSQRMACLVHDLRRLGPSEETVLILGEPGSGKELAANALHRLSARCTPKQPLPLPVNMGALQRDLVLDDLFGHTEQAFSGATGTRAGIFETANGSTVFLDEIGDVDPDLQVKLVRVIESRRVKRLGSSTEVDVDVRIVAATNRSIADLQARFRADFYSRVVQQCIIVPSLRERWQDESAGVLEDDIGELFHYTAQVLNRNPRHKRPLEPDRTAIRFLAELVRQHVEGRSRLFEGNVRSLRSVMTRAYERAQYEAGTAVGMGHVAYVISSQPAAAPTTTTAPVSLERAAGTLNLTELEKRAIAEALKLAHGQRTKAAAILGIHRNALYKKMRRYGIQP</sequence>
<evidence type="ECO:0000256" key="2">
    <source>
        <dbReference type="ARBA" id="ARBA00022840"/>
    </source>
</evidence>
<dbReference type="InterPro" id="IPR027417">
    <property type="entry name" value="P-loop_NTPase"/>
</dbReference>
<dbReference type="CDD" id="cd00009">
    <property type="entry name" value="AAA"/>
    <property type="match status" value="1"/>
</dbReference>
<proteinExistence type="predicted"/>
<dbReference type="PANTHER" id="PTHR32071:SF57">
    <property type="entry name" value="C4-DICARBOXYLATE TRANSPORT TRANSCRIPTIONAL REGULATORY PROTEIN DCTD"/>
    <property type="match status" value="1"/>
</dbReference>
<evidence type="ECO:0000259" key="3">
    <source>
        <dbReference type="PROSITE" id="PS50045"/>
    </source>
</evidence>
<dbReference type="Gene3D" id="1.10.10.60">
    <property type="entry name" value="Homeodomain-like"/>
    <property type="match status" value="1"/>
</dbReference>
<organism evidence="4">
    <name type="scientific">candidate division WOR-3 bacterium</name>
    <dbReference type="NCBI Taxonomy" id="2052148"/>
    <lineage>
        <taxon>Bacteria</taxon>
        <taxon>Bacteria division WOR-3</taxon>
    </lineage>
</organism>
<dbReference type="InterPro" id="IPR003593">
    <property type="entry name" value="AAA+_ATPase"/>
</dbReference>
<dbReference type="AlphaFoldDB" id="A0A7C4CCE6"/>
<dbReference type="PROSITE" id="PS50045">
    <property type="entry name" value="SIGMA54_INTERACT_4"/>
    <property type="match status" value="1"/>
</dbReference>
<dbReference type="SMART" id="SM00382">
    <property type="entry name" value="AAA"/>
    <property type="match status" value="1"/>
</dbReference>
<accession>A0A7C4CCE6</accession>
<dbReference type="PRINTS" id="PR01590">
    <property type="entry name" value="HTHFIS"/>
</dbReference>
<keyword evidence="2" id="KW-0067">ATP-binding</keyword>